<protein>
    <submittedName>
        <fullName evidence="1">Uncharacterized protein</fullName>
    </submittedName>
</protein>
<keyword evidence="2" id="KW-1185">Reference proteome</keyword>
<evidence type="ECO:0000313" key="2">
    <source>
        <dbReference type="Proteomes" id="UP001060733"/>
    </source>
</evidence>
<gene>
    <name evidence="1" type="ORF">N8I86_33925</name>
</gene>
<reference evidence="1" key="1">
    <citation type="submission" date="2022-10" db="EMBL/GenBank/DDBJ databases">
        <authorList>
            <person name="Mo P."/>
        </authorList>
    </citation>
    <scope>NUCLEOTIDE SEQUENCE</scope>
    <source>
        <strain evidence="1">HUAS 14-6</strain>
    </source>
</reference>
<proteinExistence type="predicted"/>
<evidence type="ECO:0000313" key="1">
    <source>
        <dbReference type="EMBL" id="UXY39275.1"/>
    </source>
</evidence>
<dbReference type="Proteomes" id="UP001060733">
    <property type="component" value="Chromosome"/>
</dbReference>
<sequence>MQGLLDLALDALTHRMPGLPGQPTGLPGQRADHLALPACEPAQPGAVQFTVGAAQLLAEGEQRRDLVRLPAHQEVADPGGQARPAQCADLRGEALLAGPPGVQGATVTGRDELLRPQCVQLVGDGVQVHRRPSRRPLR</sequence>
<name>A0ABY6EXZ4_9ACTN</name>
<dbReference type="RefSeq" id="WP_263279528.1">
    <property type="nucleotide sequence ID" value="NZ_CP106795.1"/>
</dbReference>
<dbReference type="EMBL" id="CP106795">
    <property type="protein sequence ID" value="UXY39275.1"/>
    <property type="molecule type" value="Genomic_DNA"/>
</dbReference>
<accession>A0ABY6EXZ4</accession>
<organism evidence="1 2">
    <name type="scientific">Streptomyces albidocamelliae</name>
    <dbReference type="NCBI Taxonomy" id="2981135"/>
    <lineage>
        <taxon>Bacteria</taxon>
        <taxon>Bacillati</taxon>
        <taxon>Actinomycetota</taxon>
        <taxon>Actinomycetes</taxon>
        <taxon>Kitasatosporales</taxon>
        <taxon>Streptomycetaceae</taxon>
        <taxon>Streptomyces</taxon>
    </lineage>
</organism>